<keyword evidence="2" id="KW-0808">Transferase</keyword>
<dbReference type="CDD" id="cd06223">
    <property type="entry name" value="PRTases_typeI"/>
    <property type="match status" value="1"/>
</dbReference>
<dbReference type="AlphaFoldDB" id="A0A0A2LPF6"/>
<comment type="similarity">
    <text evidence="1">Belongs to the ComF/GntX family.</text>
</comment>
<dbReference type="InterPro" id="IPR051910">
    <property type="entry name" value="ComF/GntX_DNA_util-trans"/>
</dbReference>
<gene>
    <name evidence="2" type="ORF">Q763_08960</name>
</gene>
<evidence type="ECO:0000313" key="3">
    <source>
        <dbReference type="Proteomes" id="UP000030129"/>
    </source>
</evidence>
<dbReference type="InterPro" id="IPR000836">
    <property type="entry name" value="PRTase_dom"/>
</dbReference>
<evidence type="ECO:0000256" key="1">
    <source>
        <dbReference type="ARBA" id="ARBA00008007"/>
    </source>
</evidence>
<dbReference type="eggNOG" id="COG1040">
    <property type="taxonomic scope" value="Bacteria"/>
</dbReference>
<accession>A0A0A2LPF6</accession>
<name>A0A0A2LPF6_9FLAO</name>
<dbReference type="PANTHER" id="PTHR47505:SF1">
    <property type="entry name" value="DNA UTILIZATION PROTEIN YHGH"/>
    <property type="match status" value="1"/>
</dbReference>
<dbReference type="GO" id="GO:0016757">
    <property type="term" value="F:glycosyltransferase activity"/>
    <property type="evidence" value="ECO:0007669"/>
    <property type="project" value="UniProtKB-KW"/>
</dbReference>
<dbReference type="Proteomes" id="UP000030129">
    <property type="component" value="Unassembled WGS sequence"/>
</dbReference>
<dbReference type="SUPFAM" id="SSF53271">
    <property type="entry name" value="PRTase-like"/>
    <property type="match status" value="1"/>
</dbReference>
<dbReference type="STRING" id="1406840.Q763_08960"/>
<dbReference type="EMBL" id="JRLV01000008">
    <property type="protein sequence ID" value="KGO81201.1"/>
    <property type="molecule type" value="Genomic_DNA"/>
</dbReference>
<organism evidence="2 3">
    <name type="scientific">Flavobacterium beibuense F44-8</name>
    <dbReference type="NCBI Taxonomy" id="1406840"/>
    <lineage>
        <taxon>Bacteria</taxon>
        <taxon>Pseudomonadati</taxon>
        <taxon>Bacteroidota</taxon>
        <taxon>Flavobacteriia</taxon>
        <taxon>Flavobacteriales</taxon>
        <taxon>Flavobacteriaceae</taxon>
        <taxon>Flavobacterium</taxon>
    </lineage>
</organism>
<dbReference type="Gene3D" id="3.40.50.2020">
    <property type="match status" value="1"/>
</dbReference>
<dbReference type="InterPro" id="IPR029057">
    <property type="entry name" value="PRTase-like"/>
</dbReference>
<protein>
    <submittedName>
        <fullName evidence="2">Amidophosphoribosyltransferase</fullName>
    </submittedName>
</protein>
<dbReference type="PANTHER" id="PTHR47505">
    <property type="entry name" value="DNA UTILIZATION PROTEIN YHGH"/>
    <property type="match status" value="1"/>
</dbReference>
<keyword evidence="2" id="KW-0328">Glycosyltransferase</keyword>
<keyword evidence="3" id="KW-1185">Reference proteome</keyword>
<reference evidence="2 3" key="1">
    <citation type="submission" date="2013-09" db="EMBL/GenBank/DDBJ databases">
        <authorList>
            <person name="Zeng Z."/>
            <person name="Chen C."/>
        </authorList>
    </citation>
    <scope>NUCLEOTIDE SEQUENCE [LARGE SCALE GENOMIC DNA]</scope>
    <source>
        <strain evidence="2 3">F44-8</strain>
    </source>
</reference>
<proteinExistence type="inferred from homology"/>
<sequence length="227" mass="25798">MFKSLVNLLYPKTCNGCDNSLLENETILCTACRHHLPYTQHWFNKENETYNKFYGRLPLEHASSLLYFHKEGIVQQLIHNLKYRGHQEIGKLSGELYIAHLLNTEALQSVTDVIPVPLHKKRLKERGYNQVTEFGKALANGLNANYNDALLLRKNYTKTQTKKGLTDRAEITRSAFDVNPTEADRNKHFLLIDDVITTGATLEACGKALLKIPESKLSIVTIAYAHT</sequence>
<evidence type="ECO:0000313" key="2">
    <source>
        <dbReference type="EMBL" id="KGO81201.1"/>
    </source>
</evidence>
<dbReference type="RefSeq" id="WP_035133306.1">
    <property type="nucleotide sequence ID" value="NZ_JRLV01000008.1"/>
</dbReference>
<comment type="caution">
    <text evidence="2">The sequence shown here is derived from an EMBL/GenBank/DDBJ whole genome shotgun (WGS) entry which is preliminary data.</text>
</comment>